<keyword evidence="2 5" id="KW-0812">Transmembrane</keyword>
<comment type="subcellular location">
    <subcellularLocation>
        <location evidence="1">Membrane</location>
        <topology evidence="1">Multi-pass membrane protein</topology>
    </subcellularLocation>
</comment>
<feature type="transmembrane region" description="Helical" evidence="5">
    <location>
        <begin position="6"/>
        <end position="22"/>
    </location>
</feature>
<proteinExistence type="predicted"/>
<evidence type="ECO:0000313" key="8">
    <source>
        <dbReference type="Proteomes" id="UP000472271"/>
    </source>
</evidence>
<reference evidence="7" key="2">
    <citation type="submission" date="2025-08" db="UniProtKB">
        <authorList>
            <consortium name="Ensembl"/>
        </authorList>
    </citation>
    <scope>IDENTIFICATION</scope>
</reference>
<dbReference type="GO" id="GO:0007188">
    <property type="term" value="P:adenylate cyclase-modulating G protein-coupled receptor signaling pathway"/>
    <property type="evidence" value="ECO:0007669"/>
    <property type="project" value="TreeGrafter"/>
</dbReference>
<dbReference type="Pfam" id="PF00002">
    <property type="entry name" value="7tm_2"/>
    <property type="match status" value="1"/>
</dbReference>
<dbReference type="GO" id="GO:0007166">
    <property type="term" value="P:cell surface receptor signaling pathway"/>
    <property type="evidence" value="ECO:0007669"/>
    <property type="project" value="InterPro"/>
</dbReference>
<dbReference type="InterPro" id="IPR017981">
    <property type="entry name" value="GPCR_2-like_7TM"/>
</dbReference>
<dbReference type="GO" id="GO:0004967">
    <property type="term" value="F:glucagon receptor activity"/>
    <property type="evidence" value="ECO:0007669"/>
    <property type="project" value="TreeGrafter"/>
</dbReference>
<accession>A0A673AM58</accession>
<reference evidence="7" key="1">
    <citation type="submission" date="2019-06" db="EMBL/GenBank/DDBJ databases">
        <authorList>
            <consortium name="Wellcome Sanger Institute Data Sharing"/>
        </authorList>
    </citation>
    <scope>NUCLEOTIDE SEQUENCE [LARGE SCALE GENOMIC DNA]</scope>
</reference>
<keyword evidence="3 5" id="KW-1133">Transmembrane helix</keyword>
<dbReference type="Proteomes" id="UP000472271">
    <property type="component" value="Chromosome 19"/>
</dbReference>
<dbReference type="AlphaFoldDB" id="A0A673AM58"/>
<dbReference type="PANTHER" id="PTHR45620:SF23">
    <property type="entry name" value="GLUCAGON-LIKE PEPTIDE 2 RECEPTOR"/>
    <property type="match status" value="1"/>
</dbReference>
<dbReference type="InParanoid" id="A0A673AM58"/>
<evidence type="ECO:0000256" key="1">
    <source>
        <dbReference type="ARBA" id="ARBA00004141"/>
    </source>
</evidence>
<dbReference type="Ensembl" id="ENSSORT00005030325.1">
    <property type="protein sequence ID" value="ENSSORP00005029492.1"/>
    <property type="gene ID" value="ENSSORG00005014085.1"/>
</dbReference>
<evidence type="ECO:0000256" key="5">
    <source>
        <dbReference type="SAM" id="Phobius"/>
    </source>
</evidence>
<evidence type="ECO:0000256" key="3">
    <source>
        <dbReference type="ARBA" id="ARBA00022989"/>
    </source>
</evidence>
<dbReference type="InterPro" id="IPR000832">
    <property type="entry name" value="GPCR_2_secretin-like"/>
</dbReference>
<feature type="transmembrane region" description="Helical" evidence="5">
    <location>
        <begin position="119"/>
        <end position="139"/>
    </location>
</feature>
<evidence type="ECO:0000259" key="6">
    <source>
        <dbReference type="PROSITE" id="PS50261"/>
    </source>
</evidence>
<keyword evidence="4 5" id="KW-0472">Membrane</keyword>
<dbReference type="PRINTS" id="PR00249">
    <property type="entry name" value="GPCRSECRETIN"/>
</dbReference>
<evidence type="ECO:0000256" key="2">
    <source>
        <dbReference type="ARBA" id="ARBA00022692"/>
    </source>
</evidence>
<sequence length="170" mass="20018">MSSLLTINVLLIFLLYLFTRKLHCTRNYIHMNLFVSFILRAVAVISKEIILYVMYSNLPKDDPGWKQYSSSAIVLMCRFSKVCMEYFVACNYFWLLVEAIFLHTLLFTAVLTKRRKGDCFWFGLFLCFFVNTLAAKLLVEFIPNWVYRLPVIQNRSHYILGKLGQSSHFL</sequence>
<feature type="transmembrane region" description="Helical" evidence="5">
    <location>
        <begin position="34"/>
        <end position="55"/>
    </location>
</feature>
<name>A0A673AM58_9TELE</name>
<dbReference type="PROSITE" id="PS50261">
    <property type="entry name" value="G_PROTEIN_RECEP_F2_4"/>
    <property type="match status" value="1"/>
</dbReference>
<dbReference type="GO" id="GO:0005886">
    <property type="term" value="C:plasma membrane"/>
    <property type="evidence" value="ECO:0007669"/>
    <property type="project" value="TreeGrafter"/>
</dbReference>
<reference evidence="7" key="3">
    <citation type="submission" date="2025-09" db="UniProtKB">
        <authorList>
            <consortium name="Ensembl"/>
        </authorList>
    </citation>
    <scope>IDENTIFICATION</scope>
</reference>
<dbReference type="PANTHER" id="PTHR45620">
    <property type="entry name" value="PDF RECEPTOR-LIKE PROTEIN-RELATED"/>
    <property type="match status" value="1"/>
</dbReference>
<dbReference type="InterPro" id="IPR050332">
    <property type="entry name" value="GPCR_2"/>
</dbReference>
<protein>
    <recommendedName>
        <fullName evidence="6">G-protein coupled receptors family 2 profile 2 domain-containing protein</fullName>
    </recommendedName>
</protein>
<organism evidence="7 8">
    <name type="scientific">Sphaeramia orbicularis</name>
    <name type="common">orbiculate cardinalfish</name>
    <dbReference type="NCBI Taxonomy" id="375764"/>
    <lineage>
        <taxon>Eukaryota</taxon>
        <taxon>Metazoa</taxon>
        <taxon>Chordata</taxon>
        <taxon>Craniata</taxon>
        <taxon>Vertebrata</taxon>
        <taxon>Euteleostomi</taxon>
        <taxon>Actinopterygii</taxon>
        <taxon>Neopterygii</taxon>
        <taxon>Teleostei</taxon>
        <taxon>Neoteleostei</taxon>
        <taxon>Acanthomorphata</taxon>
        <taxon>Gobiaria</taxon>
        <taxon>Kurtiformes</taxon>
        <taxon>Apogonoidei</taxon>
        <taxon>Apogonidae</taxon>
        <taxon>Apogoninae</taxon>
        <taxon>Sphaeramia</taxon>
    </lineage>
</organism>
<feature type="transmembrane region" description="Helical" evidence="5">
    <location>
        <begin position="92"/>
        <end position="112"/>
    </location>
</feature>
<feature type="domain" description="G-protein coupled receptors family 2 profile 2" evidence="6">
    <location>
        <begin position="1"/>
        <end position="125"/>
    </location>
</feature>
<dbReference type="GO" id="GO:0017046">
    <property type="term" value="F:peptide hormone binding"/>
    <property type="evidence" value="ECO:0007669"/>
    <property type="project" value="TreeGrafter"/>
</dbReference>
<dbReference type="Gene3D" id="1.20.1070.10">
    <property type="entry name" value="Rhodopsin 7-helix transmembrane proteins"/>
    <property type="match status" value="1"/>
</dbReference>
<keyword evidence="8" id="KW-1185">Reference proteome</keyword>
<evidence type="ECO:0000256" key="4">
    <source>
        <dbReference type="ARBA" id="ARBA00023136"/>
    </source>
</evidence>
<evidence type="ECO:0000313" key="7">
    <source>
        <dbReference type="Ensembl" id="ENSSORP00005029492.1"/>
    </source>
</evidence>